<comment type="caution">
    <text evidence="2">The sequence shown here is derived from an EMBL/GenBank/DDBJ whole genome shotgun (WGS) entry which is preliminary data.</text>
</comment>
<organism evidence="2 3">
    <name type="scientific">Rhodomicrobium udaipurense</name>
    <dbReference type="NCBI Taxonomy" id="1202716"/>
    <lineage>
        <taxon>Bacteria</taxon>
        <taxon>Pseudomonadati</taxon>
        <taxon>Pseudomonadota</taxon>
        <taxon>Alphaproteobacteria</taxon>
        <taxon>Hyphomicrobiales</taxon>
        <taxon>Hyphomicrobiaceae</taxon>
        <taxon>Rhodomicrobium</taxon>
    </lineage>
</organism>
<evidence type="ECO:0000259" key="1">
    <source>
        <dbReference type="Pfam" id="PF00582"/>
    </source>
</evidence>
<reference evidence="2 3" key="1">
    <citation type="submission" date="2020-12" db="EMBL/GenBank/DDBJ databases">
        <title>Revised draft genomes of Rhodomicrobium vannielii ATCC 17100 and Rhodomicrobium udaipurense JA643.</title>
        <authorList>
            <person name="Conners E.M."/>
            <person name="Davenport E.J."/>
            <person name="Bose A."/>
        </authorList>
    </citation>
    <scope>NUCLEOTIDE SEQUENCE [LARGE SCALE GENOMIC DNA]</scope>
    <source>
        <strain evidence="2 3">JA643</strain>
    </source>
</reference>
<dbReference type="Gene3D" id="3.40.50.620">
    <property type="entry name" value="HUPs"/>
    <property type="match status" value="1"/>
</dbReference>
<dbReference type="RefSeq" id="WP_037235785.1">
    <property type="nucleotide sequence ID" value="NZ_JAEMUK010000008.1"/>
</dbReference>
<gene>
    <name evidence="2" type="ORF">JDN41_03680</name>
</gene>
<dbReference type="InterPro" id="IPR006016">
    <property type="entry name" value="UspA"/>
</dbReference>
<name>A0A8I1KL16_9HYPH</name>
<sequence length="168" mass="18716">MANREPRDLFTAGHMRKFLVIVDESPEGETALYYAARRVHRTGGGLSLLFVIEPMEMTHWLGVEETFREEQYHKARAVFRLRARKLKTWGFEEIVPEEIIREGHLAEEIVKLIEEDREVGILVLGASTDPKGPGPLVSSLAGAKAGTFPIPITIVPGNLTLEEVNGLA</sequence>
<dbReference type="InterPro" id="IPR014729">
    <property type="entry name" value="Rossmann-like_a/b/a_fold"/>
</dbReference>
<dbReference type="EMBL" id="JAEMUK010000008">
    <property type="protein sequence ID" value="MBJ7542653.1"/>
    <property type="molecule type" value="Genomic_DNA"/>
</dbReference>
<protein>
    <submittedName>
        <fullName evidence="2">Universal stress protein</fullName>
    </submittedName>
</protein>
<proteinExistence type="predicted"/>
<keyword evidence="3" id="KW-1185">Reference proteome</keyword>
<evidence type="ECO:0000313" key="2">
    <source>
        <dbReference type="EMBL" id="MBJ7542653.1"/>
    </source>
</evidence>
<feature type="domain" description="UspA" evidence="1">
    <location>
        <begin position="15"/>
        <end position="156"/>
    </location>
</feature>
<evidence type="ECO:0000313" key="3">
    <source>
        <dbReference type="Proteomes" id="UP000623250"/>
    </source>
</evidence>
<dbReference type="CDD" id="cd00293">
    <property type="entry name" value="USP-like"/>
    <property type="match status" value="1"/>
</dbReference>
<dbReference type="SUPFAM" id="SSF52402">
    <property type="entry name" value="Adenine nucleotide alpha hydrolases-like"/>
    <property type="match status" value="1"/>
</dbReference>
<accession>A0A8I1KL16</accession>
<dbReference type="Pfam" id="PF00582">
    <property type="entry name" value="Usp"/>
    <property type="match status" value="1"/>
</dbReference>
<dbReference type="Proteomes" id="UP000623250">
    <property type="component" value="Unassembled WGS sequence"/>
</dbReference>
<dbReference type="AlphaFoldDB" id="A0A8I1KL16"/>